<name>A0A9D4GXJ7_DREPO</name>
<dbReference type="Proteomes" id="UP000828390">
    <property type="component" value="Unassembled WGS sequence"/>
</dbReference>
<sequence length="165" mass="18446">MAARSSNWTKEETEILVDGYVANREVLFGKFSSTITNEEKEKTFCAILESINAVGGHGRSIEDLKSKWKQLKVLSCVPKVVLDGLKGNDTGPIEVVSKPKKKKQKTSVESCQCSAELLEIQKKLLEEAVRSNALNQERNLFLEKFSSSLSVLATKQYSDNLMFEL</sequence>
<evidence type="ECO:0000313" key="2">
    <source>
        <dbReference type="EMBL" id="KAH3825511.1"/>
    </source>
</evidence>
<evidence type="ECO:0000313" key="3">
    <source>
        <dbReference type="Proteomes" id="UP000828390"/>
    </source>
</evidence>
<evidence type="ECO:0000259" key="1">
    <source>
        <dbReference type="Pfam" id="PF13873"/>
    </source>
</evidence>
<protein>
    <recommendedName>
        <fullName evidence="1">Myb/SANT-like DNA-binding domain-containing protein</fullName>
    </recommendedName>
</protein>
<dbReference type="EMBL" id="JAIWYP010000005">
    <property type="protein sequence ID" value="KAH3825511.1"/>
    <property type="molecule type" value="Genomic_DNA"/>
</dbReference>
<reference evidence="2" key="2">
    <citation type="submission" date="2020-11" db="EMBL/GenBank/DDBJ databases">
        <authorList>
            <person name="McCartney M.A."/>
            <person name="Auch B."/>
            <person name="Kono T."/>
            <person name="Mallez S."/>
            <person name="Becker A."/>
            <person name="Gohl D.M."/>
            <person name="Silverstein K.A.T."/>
            <person name="Koren S."/>
            <person name="Bechman K.B."/>
            <person name="Herman A."/>
            <person name="Abrahante J.E."/>
            <person name="Garbe J."/>
        </authorList>
    </citation>
    <scope>NUCLEOTIDE SEQUENCE</scope>
    <source>
        <strain evidence="2">Duluth1</strain>
        <tissue evidence="2">Whole animal</tissue>
    </source>
</reference>
<organism evidence="2 3">
    <name type="scientific">Dreissena polymorpha</name>
    <name type="common">Zebra mussel</name>
    <name type="synonym">Mytilus polymorpha</name>
    <dbReference type="NCBI Taxonomy" id="45954"/>
    <lineage>
        <taxon>Eukaryota</taxon>
        <taxon>Metazoa</taxon>
        <taxon>Spiralia</taxon>
        <taxon>Lophotrochozoa</taxon>
        <taxon>Mollusca</taxon>
        <taxon>Bivalvia</taxon>
        <taxon>Autobranchia</taxon>
        <taxon>Heteroconchia</taxon>
        <taxon>Euheterodonta</taxon>
        <taxon>Imparidentia</taxon>
        <taxon>Neoheterodontei</taxon>
        <taxon>Myida</taxon>
        <taxon>Dreissenoidea</taxon>
        <taxon>Dreissenidae</taxon>
        <taxon>Dreissena</taxon>
    </lineage>
</organism>
<dbReference type="InterPro" id="IPR028002">
    <property type="entry name" value="Myb_DNA-bind_5"/>
</dbReference>
<proteinExistence type="predicted"/>
<dbReference type="Pfam" id="PF13873">
    <property type="entry name" value="Myb_DNA-bind_5"/>
    <property type="match status" value="1"/>
</dbReference>
<feature type="domain" description="Myb/SANT-like DNA-binding" evidence="1">
    <location>
        <begin position="4"/>
        <end position="72"/>
    </location>
</feature>
<dbReference type="AlphaFoldDB" id="A0A9D4GXJ7"/>
<keyword evidence="3" id="KW-1185">Reference proteome</keyword>
<reference evidence="2" key="1">
    <citation type="journal article" date="2019" name="bioRxiv">
        <title>The Genome of the Zebra Mussel, Dreissena polymorpha: A Resource for Invasive Species Research.</title>
        <authorList>
            <person name="McCartney M.A."/>
            <person name="Auch B."/>
            <person name="Kono T."/>
            <person name="Mallez S."/>
            <person name="Zhang Y."/>
            <person name="Obille A."/>
            <person name="Becker A."/>
            <person name="Abrahante J.E."/>
            <person name="Garbe J."/>
            <person name="Badalamenti J.P."/>
            <person name="Herman A."/>
            <person name="Mangelson H."/>
            <person name="Liachko I."/>
            <person name="Sullivan S."/>
            <person name="Sone E.D."/>
            <person name="Koren S."/>
            <person name="Silverstein K.A.T."/>
            <person name="Beckman K.B."/>
            <person name="Gohl D.M."/>
        </authorList>
    </citation>
    <scope>NUCLEOTIDE SEQUENCE</scope>
    <source>
        <strain evidence="2">Duluth1</strain>
        <tissue evidence="2">Whole animal</tissue>
    </source>
</reference>
<gene>
    <name evidence="2" type="ORF">DPMN_127388</name>
</gene>
<dbReference type="PANTHER" id="PTHR23098">
    <property type="entry name" value="AGAP001331-PA-RELATED"/>
    <property type="match status" value="1"/>
</dbReference>
<accession>A0A9D4GXJ7</accession>
<comment type="caution">
    <text evidence="2">The sequence shown here is derived from an EMBL/GenBank/DDBJ whole genome shotgun (WGS) entry which is preliminary data.</text>
</comment>
<dbReference type="GO" id="GO:0005634">
    <property type="term" value="C:nucleus"/>
    <property type="evidence" value="ECO:0007669"/>
    <property type="project" value="TreeGrafter"/>
</dbReference>
<dbReference type="PANTHER" id="PTHR23098:SF16">
    <property type="entry name" value="REGULATORY PROTEIN ZESTE"/>
    <property type="match status" value="1"/>
</dbReference>